<proteinExistence type="predicted"/>
<evidence type="ECO:0000313" key="2">
    <source>
        <dbReference type="Proteomes" id="UP000103899"/>
    </source>
</evidence>
<sequence>MGMLRGIRDRESIAQRVRSRSEMGRAMRFDDVSTTAQHPYVERFVRRCTVTVGSDDVYRRRIKSLITAYRGTRVSVSWPLGYRYVVGRDSYFGVRLDRSDVCGFAELARYDWIVFGGLLCPGYRFPYIDSDVWIILTCSGEVFGYGPCTRLLYRLSGSVKEFTRFGGFYATELYELPHASMAVERDLYGLRLCDEDLVWVLWGVADPQMLLETVSANCGSCFYGVDESYAFTFGTRSYFELDSKYSPCVFTCLQNAGYYVIGLCTLFCRVILLNVEDSGIYVLHGRTVIKAANDVRHFMRLRLRAFLLGCDFCFTVSDVGEGYVPIGSRIDFGCRAIYDDSGDYEIERKWFLHKPIYYIGDA</sequence>
<dbReference type="KEGG" id="vg:80534731"/>
<reference evidence="1 2" key="1">
    <citation type="journal article" date="2012" name="J. Virol.">
        <title>A Novel Bat Herpesvirus Encodes Homologues of Major Histocompatibility Complex Classes I and II, C-Type Lectin, and a Unique Family of Immune-Related Genes.</title>
        <authorList>
            <person name="Zhang H."/>
            <person name="Todd S."/>
            <person name="Tachedjian M."/>
            <person name="Barr J.A."/>
            <person name="Luo M."/>
            <person name="Yu M."/>
            <person name="Marsh G.A."/>
            <person name="Crameri G."/>
            <person name="Wang L.F."/>
        </authorList>
    </citation>
    <scope>NUCLEOTIDE SEQUENCE [LARGE SCALE GENOMIC DNA]</scope>
    <source>
        <strain evidence="1">B7D8</strain>
    </source>
</reference>
<dbReference type="RefSeq" id="YP_010797028.1">
    <property type="nucleotide sequence ID" value="NC_076129.1"/>
</dbReference>
<accession>I3VPZ9</accession>
<keyword evidence="2" id="KW-1185">Reference proteome</keyword>
<evidence type="ECO:0000313" key="1">
    <source>
        <dbReference type="EMBL" id="AFK83843.1"/>
    </source>
</evidence>
<dbReference type="GeneID" id="80534731"/>
<protein>
    <submittedName>
        <fullName evidence="1">B28.3</fullName>
    </submittedName>
</protein>
<organism evidence="1 2">
    <name type="scientific">miniopterid betaherpesvirus 1</name>
    <dbReference type="NCBI Taxonomy" id="3070189"/>
    <lineage>
        <taxon>Viruses</taxon>
        <taxon>Duplodnaviria</taxon>
        <taxon>Heunggongvirae</taxon>
        <taxon>Peploviricota</taxon>
        <taxon>Herviviricetes</taxon>
        <taxon>Herpesvirales</taxon>
        <taxon>Orthoherpesviridae</taxon>
        <taxon>Betaherpesvirinae</taxon>
        <taxon>Quwivirus</taxon>
        <taxon>Quwivirus miniopteridbeta1</taxon>
    </lineage>
</organism>
<dbReference type="Proteomes" id="UP000103899">
    <property type="component" value="Segment"/>
</dbReference>
<dbReference type="EMBL" id="JQ805139">
    <property type="protein sequence ID" value="AFK83843.1"/>
    <property type="molecule type" value="Genomic_DNA"/>
</dbReference>
<name>I3VPZ9_9BETA</name>